<evidence type="ECO:0000313" key="1">
    <source>
        <dbReference type="EMBL" id="MBO1320143.1"/>
    </source>
</evidence>
<comment type="caution">
    <text evidence="1">The sequence shown here is derived from an EMBL/GenBank/DDBJ whole genome shotgun (WGS) entry which is preliminary data.</text>
</comment>
<reference evidence="1" key="1">
    <citation type="submission" date="2021-03" db="EMBL/GenBank/DDBJ databases">
        <authorList>
            <person name="Wang G."/>
        </authorList>
    </citation>
    <scope>NUCLEOTIDE SEQUENCE</scope>
    <source>
        <strain evidence="1">KCTC 12899</strain>
    </source>
</reference>
<protein>
    <submittedName>
        <fullName evidence="1">Uncharacterized protein</fullName>
    </submittedName>
</protein>
<dbReference type="AlphaFoldDB" id="A0A8J7U558"/>
<sequence>MLKNITLSAEESLIQRARARAALEKRTLNALFREWLARYAGKERDLDGYQQLMQKINYAKPKVAPAPEENA</sequence>
<name>A0A8J7U558_9BACT</name>
<evidence type="ECO:0000313" key="2">
    <source>
        <dbReference type="Proteomes" id="UP000664417"/>
    </source>
</evidence>
<gene>
    <name evidence="1" type="ORF">J3U88_16830</name>
</gene>
<proteinExistence type="predicted"/>
<dbReference type="RefSeq" id="WP_207860094.1">
    <property type="nucleotide sequence ID" value="NZ_JAFREP010000015.1"/>
</dbReference>
<keyword evidence="2" id="KW-1185">Reference proteome</keyword>
<dbReference type="EMBL" id="JAFREP010000015">
    <property type="protein sequence ID" value="MBO1320143.1"/>
    <property type="molecule type" value="Genomic_DNA"/>
</dbReference>
<dbReference type="Proteomes" id="UP000664417">
    <property type="component" value="Unassembled WGS sequence"/>
</dbReference>
<organism evidence="1 2">
    <name type="scientific">Acanthopleuribacter pedis</name>
    <dbReference type="NCBI Taxonomy" id="442870"/>
    <lineage>
        <taxon>Bacteria</taxon>
        <taxon>Pseudomonadati</taxon>
        <taxon>Acidobacteriota</taxon>
        <taxon>Holophagae</taxon>
        <taxon>Acanthopleuribacterales</taxon>
        <taxon>Acanthopleuribacteraceae</taxon>
        <taxon>Acanthopleuribacter</taxon>
    </lineage>
</organism>
<accession>A0A8J7U558</accession>